<dbReference type="Proteomes" id="UP001258945">
    <property type="component" value="Unassembled WGS sequence"/>
</dbReference>
<dbReference type="EMBL" id="JAVVDO010000055">
    <property type="protein sequence ID" value="MDT8333444.1"/>
    <property type="molecule type" value="Genomic_DNA"/>
</dbReference>
<evidence type="ECO:0000259" key="3">
    <source>
        <dbReference type="PROSITE" id="PS51724"/>
    </source>
</evidence>
<feature type="region of interest" description="Disordered" evidence="2">
    <location>
        <begin position="194"/>
        <end position="246"/>
    </location>
</feature>
<reference evidence="4 5" key="1">
    <citation type="journal article" date="2019" name="Microb. Pathog.">
        <title>Comparison of VITEK 2, MALDI-TOF MS, 16S rRNA gene sequencing, and whole-genome sequencing for identification of Roseomonas mucosa.</title>
        <authorList>
            <person name="Rudolph W.W."/>
            <person name="Gunzer F."/>
            <person name="Trauth M."/>
            <person name="Bunk B."/>
            <person name="Bigge R."/>
            <person name="Schrottner P."/>
        </authorList>
    </citation>
    <scope>NUCLEOTIDE SEQUENCE [LARGE SCALE GENOMIC DNA]</scope>
    <source>
        <strain evidence="4 5">DSM 103800</strain>
    </source>
</reference>
<evidence type="ECO:0000256" key="1">
    <source>
        <dbReference type="HAMAP-Rule" id="MF_02071"/>
    </source>
</evidence>
<organism evidence="4 5">
    <name type="scientific">Roseomonas gilardii</name>
    <dbReference type="NCBI Taxonomy" id="257708"/>
    <lineage>
        <taxon>Bacteria</taxon>
        <taxon>Pseudomonadati</taxon>
        <taxon>Pseudomonadota</taxon>
        <taxon>Alphaproteobacteria</taxon>
        <taxon>Acetobacterales</taxon>
        <taxon>Roseomonadaceae</taxon>
        <taxon>Roseomonas</taxon>
    </lineage>
</organism>
<dbReference type="RefSeq" id="WP_314284864.1">
    <property type="nucleotide sequence ID" value="NZ_JAVVDO010000055.1"/>
</dbReference>
<dbReference type="HAMAP" id="MF_02071">
    <property type="entry name" value="RlpA"/>
    <property type="match status" value="1"/>
</dbReference>
<feature type="compositionally biased region" description="Basic and acidic residues" evidence="2">
    <location>
        <begin position="227"/>
        <end position="239"/>
    </location>
</feature>
<dbReference type="Pfam" id="PF05036">
    <property type="entry name" value="SPOR"/>
    <property type="match status" value="1"/>
</dbReference>
<dbReference type="InterPro" id="IPR036680">
    <property type="entry name" value="SPOR-like_sf"/>
</dbReference>
<name>A0ABU3MKC0_9PROT</name>
<proteinExistence type="inferred from homology"/>
<protein>
    <recommendedName>
        <fullName evidence="1">Endolytic peptidoglycan transglycosylase RlpA</fullName>
        <ecNumber evidence="1">4.2.2.-</ecNumber>
    </recommendedName>
</protein>
<dbReference type="InterPro" id="IPR036908">
    <property type="entry name" value="RlpA-like_sf"/>
</dbReference>
<dbReference type="Gene3D" id="3.30.70.1070">
    <property type="entry name" value="Sporulation related repeat"/>
    <property type="match status" value="1"/>
</dbReference>
<dbReference type="PANTHER" id="PTHR34183">
    <property type="entry name" value="ENDOLYTIC PEPTIDOGLYCAN TRANSGLYCOSYLASE RLPA"/>
    <property type="match status" value="1"/>
</dbReference>
<accession>A0ABU3MKC0</accession>
<feature type="domain" description="SPOR" evidence="3">
    <location>
        <begin position="245"/>
        <end position="320"/>
    </location>
</feature>
<dbReference type="Gene3D" id="2.40.40.10">
    <property type="entry name" value="RlpA-like domain"/>
    <property type="match status" value="1"/>
</dbReference>
<dbReference type="InterPro" id="IPR034718">
    <property type="entry name" value="RlpA"/>
</dbReference>
<dbReference type="PANTHER" id="PTHR34183:SF8">
    <property type="entry name" value="ENDOLYTIC PEPTIDOGLYCAN TRANSGLYCOSYLASE RLPA-RELATED"/>
    <property type="match status" value="1"/>
</dbReference>
<keyword evidence="1" id="KW-0456">Lyase</keyword>
<dbReference type="Pfam" id="PF03330">
    <property type="entry name" value="DPBB_1"/>
    <property type="match status" value="1"/>
</dbReference>
<dbReference type="PROSITE" id="PS51724">
    <property type="entry name" value="SPOR"/>
    <property type="match status" value="1"/>
</dbReference>
<evidence type="ECO:0000313" key="5">
    <source>
        <dbReference type="Proteomes" id="UP001258945"/>
    </source>
</evidence>
<comment type="similarity">
    <text evidence="1">Belongs to the RlpA family.</text>
</comment>
<dbReference type="CDD" id="cd22268">
    <property type="entry name" value="DPBB_RlpA-like"/>
    <property type="match status" value="1"/>
</dbReference>
<dbReference type="InterPro" id="IPR007730">
    <property type="entry name" value="SPOR-like_dom"/>
</dbReference>
<keyword evidence="5" id="KW-1185">Reference proteome</keyword>
<dbReference type="InterPro" id="IPR009009">
    <property type="entry name" value="RlpA-like_DPBB"/>
</dbReference>
<sequence>MIHPAAGRGRAFRIGSPGTGCALTGLLLAGLALSSCGPRQPPVAPTPAVYTIGQPYSMGGLWSYPREDYGLAETGLAAVVPDKRGGRRTTDGETYDPALLTAQHRTLQLPAILRVTNLENGRSLSVRVNDRGPQDPGRVIGLSPRAAELLGIAPGRPAQVRIAVEADSSRALAASLARAPGEMPALEIATAAAGTVQRESLDPPPGARSGRSGQAGMAASGAVAVPEPDRTPPPERLPERVSQGPAMPGRLMIQLGSFTGADAARRLAARVPGARAEPFGPGRRPEWRVRLGPFPDAASADRALEQVLHTGVSEARILVD</sequence>
<gene>
    <name evidence="1" type="primary">rlpA</name>
    <name evidence="4" type="ORF">RQ831_20535</name>
</gene>
<evidence type="ECO:0000256" key="2">
    <source>
        <dbReference type="SAM" id="MobiDB-lite"/>
    </source>
</evidence>
<dbReference type="EC" id="4.2.2.-" evidence="1"/>
<evidence type="ECO:0000313" key="4">
    <source>
        <dbReference type="EMBL" id="MDT8333444.1"/>
    </source>
</evidence>
<keyword evidence="1" id="KW-0961">Cell wall biogenesis/degradation</keyword>
<comment type="caution">
    <text evidence="4">The sequence shown here is derived from an EMBL/GenBank/DDBJ whole genome shotgun (WGS) entry which is preliminary data.</text>
</comment>
<comment type="function">
    <text evidence="1">Lytic transglycosylase with a strong preference for naked glycan strands that lack stem peptides.</text>
</comment>
<dbReference type="SUPFAM" id="SSF110997">
    <property type="entry name" value="Sporulation related repeat"/>
    <property type="match status" value="1"/>
</dbReference>